<dbReference type="AlphaFoldDB" id="A0A7W9JIE1"/>
<gene>
    <name evidence="2" type="ORF">HDA33_001034</name>
</gene>
<reference evidence="2 3" key="1">
    <citation type="submission" date="2020-08" db="EMBL/GenBank/DDBJ databases">
        <title>Sequencing the genomes of 1000 actinobacteria strains.</title>
        <authorList>
            <person name="Klenk H.-P."/>
        </authorList>
    </citation>
    <scope>NUCLEOTIDE SEQUENCE [LARGE SCALE GENOMIC DNA]</scope>
    <source>
        <strain evidence="2 3">DSM 17945</strain>
    </source>
</reference>
<protein>
    <recommendedName>
        <fullName evidence="4">ATP/GTP-binding protein</fullName>
    </recommendedName>
</protein>
<organism evidence="2 3">
    <name type="scientific">Micrococcus endophyticus</name>
    <dbReference type="NCBI Taxonomy" id="455343"/>
    <lineage>
        <taxon>Bacteria</taxon>
        <taxon>Bacillati</taxon>
        <taxon>Actinomycetota</taxon>
        <taxon>Actinomycetes</taxon>
        <taxon>Micrococcales</taxon>
        <taxon>Micrococcaceae</taxon>
        <taxon>Micrococcus</taxon>
    </lineage>
</organism>
<comment type="caution">
    <text evidence="2">The sequence shown here is derived from an EMBL/GenBank/DDBJ whole genome shotgun (WGS) entry which is preliminary data.</text>
</comment>
<accession>A0A7W9JIE1</accession>
<evidence type="ECO:0008006" key="4">
    <source>
        <dbReference type="Google" id="ProtNLM"/>
    </source>
</evidence>
<sequence length="119" mass="13359">MPRSHRPRRSSTPRRGERGAAGSSRRTRPGPGMADPLEELLGLDPGYSHQSGGDGGWHVRQIPSWRAVKDYTCPGCGRAIRQGQAHLVAWRSDWIMGDEDAGADRRHWHPVCWRTRVGR</sequence>
<evidence type="ECO:0000313" key="2">
    <source>
        <dbReference type="EMBL" id="MBB5848470.1"/>
    </source>
</evidence>
<name>A0A7W9JIE1_9MICC</name>
<evidence type="ECO:0000313" key="3">
    <source>
        <dbReference type="Proteomes" id="UP000567246"/>
    </source>
</evidence>
<dbReference type="RefSeq" id="WP_184171608.1">
    <property type="nucleotide sequence ID" value="NZ_BAABAG010000001.1"/>
</dbReference>
<keyword evidence="3" id="KW-1185">Reference proteome</keyword>
<dbReference type="EMBL" id="JACHMW010000001">
    <property type="protein sequence ID" value="MBB5848470.1"/>
    <property type="molecule type" value="Genomic_DNA"/>
</dbReference>
<evidence type="ECO:0000256" key="1">
    <source>
        <dbReference type="SAM" id="MobiDB-lite"/>
    </source>
</evidence>
<proteinExistence type="predicted"/>
<feature type="region of interest" description="Disordered" evidence="1">
    <location>
        <begin position="1"/>
        <end position="59"/>
    </location>
</feature>
<feature type="compositionally biased region" description="Basic residues" evidence="1">
    <location>
        <begin position="1"/>
        <end position="12"/>
    </location>
</feature>
<dbReference type="Proteomes" id="UP000567246">
    <property type="component" value="Unassembled WGS sequence"/>
</dbReference>